<proteinExistence type="predicted"/>
<evidence type="ECO:0000313" key="3">
    <source>
        <dbReference type="EMBL" id="CAF4068825.1"/>
    </source>
</evidence>
<organism evidence="2 4">
    <name type="scientific">Adineta steineri</name>
    <dbReference type="NCBI Taxonomy" id="433720"/>
    <lineage>
        <taxon>Eukaryota</taxon>
        <taxon>Metazoa</taxon>
        <taxon>Spiralia</taxon>
        <taxon>Gnathifera</taxon>
        <taxon>Rotifera</taxon>
        <taxon>Eurotatoria</taxon>
        <taxon>Bdelloidea</taxon>
        <taxon>Adinetida</taxon>
        <taxon>Adinetidae</taxon>
        <taxon>Adineta</taxon>
    </lineage>
</organism>
<protein>
    <submittedName>
        <fullName evidence="2">Uncharacterized protein</fullName>
    </submittedName>
</protein>
<accession>A0A814I1U1</accession>
<evidence type="ECO:0000256" key="1">
    <source>
        <dbReference type="SAM" id="Phobius"/>
    </source>
</evidence>
<gene>
    <name evidence="2" type="ORF">JYZ213_LOCUS16889</name>
    <name evidence="3" type="ORF">OXD698_LOCUS33592</name>
</gene>
<comment type="caution">
    <text evidence="2">The sequence shown here is derived from an EMBL/GenBank/DDBJ whole genome shotgun (WGS) entry which is preliminary data.</text>
</comment>
<sequence length="69" mass="7743">MYDNNSSTTNIESWFIPFNILNIVRLILVIILALIFLFIIIFDKTCNTVPIILVAISCLAELVLASDSL</sequence>
<feature type="transmembrane region" description="Helical" evidence="1">
    <location>
        <begin position="49"/>
        <end position="66"/>
    </location>
</feature>
<dbReference type="Proteomes" id="UP000663845">
    <property type="component" value="Unassembled WGS sequence"/>
</dbReference>
<keyword evidence="1" id="KW-1133">Transmembrane helix</keyword>
<name>A0A814I1U1_9BILA</name>
<evidence type="ECO:0000313" key="2">
    <source>
        <dbReference type="EMBL" id="CAF1017717.1"/>
    </source>
</evidence>
<dbReference type="Proteomes" id="UP000663844">
    <property type="component" value="Unassembled WGS sequence"/>
</dbReference>
<dbReference type="EMBL" id="CAJNOG010000154">
    <property type="protein sequence ID" value="CAF1017717.1"/>
    <property type="molecule type" value="Genomic_DNA"/>
</dbReference>
<dbReference type="AlphaFoldDB" id="A0A814I1U1"/>
<dbReference type="EMBL" id="CAJOAZ010004637">
    <property type="protein sequence ID" value="CAF4068825.1"/>
    <property type="molecule type" value="Genomic_DNA"/>
</dbReference>
<feature type="transmembrane region" description="Helical" evidence="1">
    <location>
        <begin position="20"/>
        <end position="42"/>
    </location>
</feature>
<keyword evidence="1" id="KW-0812">Transmembrane</keyword>
<reference evidence="2" key="1">
    <citation type="submission" date="2021-02" db="EMBL/GenBank/DDBJ databases">
        <authorList>
            <person name="Nowell W R."/>
        </authorList>
    </citation>
    <scope>NUCLEOTIDE SEQUENCE</scope>
</reference>
<evidence type="ECO:0000313" key="4">
    <source>
        <dbReference type="Proteomes" id="UP000663845"/>
    </source>
</evidence>
<keyword evidence="1" id="KW-0472">Membrane</keyword>